<accession>A0A5C2RNN7</accession>
<keyword evidence="4" id="KW-1185">Reference proteome</keyword>
<dbReference type="AlphaFoldDB" id="A0A5C2RNN7"/>
<dbReference type="Proteomes" id="UP000313359">
    <property type="component" value="Unassembled WGS sequence"/>
</dbReference>
<evidence type="ECO:0000313" key="3">
    <source>
        <dbReference type="EMBL" id="RPD52934.1"/>
    </source>
</evidence>
<gene>
    <name evidence="3" type="ORF">L227DRAFT_658559</name>
</gene>
<feature type="region of interest" description="Disordered" evidence="1">
    <location>
        <begin position="122"/>
        <end position="164"/>
    </location>
</feature>
<evidence type="ECO:0000313" key="4">
    <source>
        <dbReference type="Proteomes" id="UP000313359"/>
    </source>
</evidence>
<name>A0A5C2RNN7_9APHY</name>
<dbReference type="EMBL" id="ML122334">
    <property type="protein sequence ID" value="RPD52934.1"/>
    <property type="molecule type" value="Genomic_DNA"/>
</dbReference>
<evidence type="ECO:0000256" key="2">
    <source>
        <dbReference type="SAM" id="SignalP"/>
    </source>
</evidence>
<reference evidence="3" key="1">
    <citation type="journal article" date="2018" name="Genome Biol. Evol.">
        <title>Genomics and development of Lentinus tigrinus, a white-rot wood-decaying mushroom with dimorphic fruiting bodies.</title>
        <authorList>
            <person name="Wu B."/>
            <person name="Xu Z."/>
            <person name="Knudson A."/>
            <person name="Carlson A."/>
            <person name="Chen N."/>
            <person name="Kovaka S."/>
            <person name="LaButti K."/>
            <person name="Lipzen A."/>
            <person name="Pennachio C."/>
            <person name="Riley R."/>
            <person name="Schakwitz W."/>
            <person name="Umezawa K."/>
            <person name="Ohm R.A."/>
            <person name="Grigoriev I.V."/>
            <person name="Nagy L.G."/>
            <person name="Gibbons J."/>
            <person name="Hibbett D."/>
        </authorList>
    </citation>
    <scope>NUCLEOTIDE SEQUENCE [LARGE SCALE GENOMIC DNA]</scope>
    <source>
        <strain evidence="3">ALCF2SS1-6</strain>
    </source>
</reference>
<feature type="region of interest" description="Disordered" evidence="1">
    <location>
        <begin position="423"/>
        <end position="446"/>
    </location>
</feature>
<feature type="compositionally biased region" description="Low complexity" evidence="1">
    <location>
        <begin position="249"/>
        <end position="261"/>
    </location>
</feature>
<sequence length="645" mass="67979">MPAMFPFLLVALPLSVVAAPVAVTPPAPDSLQPVAILLSLLPFPLLAVVKYAYLRFRRGQSIHAVSCASTKPVSAPASPALSLGSRSFSPSSFWPALHPYLVGIFGSPHWETTISCRIDNTLRRAKPPSPTLSPLLSDSTRTARTNTSTTTGYPTLSSNSHATSRSSRSKYLSVSIVDKSRARLPNDFAVMQPASPPLLQLPPPAHLPHASVRFSVQQSSPTLMQIMEPVLSSWYDDSPQLKPPVLLLNDKSISPSNSSASHSHDHDNSASTGDTSLPFHTPLTSPASPAIPWSRSTPVMPFAQLRQQHTLSASSSVLTISAATIPSPASLSIAVFHSPTAHSIPVPQPVYTPLIRPESCVVLPHDWQQEKENINSLHSPTHRSPAPGAPTMYDCLANANLSPTPLGTRALNVYKAGSTPSRASAKSLFKPVPTSPTVASARDSTASIDAASIPPATDSADRPKSWDLAALEGGDGKLDVDAVTRALGLGAGLGLKLGFTSPTSRSSVASISILSATESEAAVNALLSPVPEDDDGDGEIEDTLGWDAHGHDGEPAEVSTHVHGLPLAVIMEETRSEVASVCTGRGREESGIMSMELDSGMGCEIMVKDDADVGSVRAVESRVSGVWDQSFKEGESTRLSVGVAW</sequence>
<proteinExistence type="predicted"/>
<feature type="signal peptide" evidence="2">
    <location>
        <begin position="1"/>
        <end position="18"/>
    </location>
</feature>
<evidence type="ECO:0000256" key="1">
    <source>
        <dbReference type="SAM" id="MobiDB-lite"/>
    </source>
</evidence>
<feature type="compositionally biased region" description="Low complexity" evidence="1">
    <location>
        <begin position="132"/>
        <end position="164"/>
    </location>
</feature>
<keyword evidence="2" id="KW-0732">Signal</keyword>
<dbReference type="OrthoDB" id="2753667at2759"/>
<feature type="region of interest" description="Disordered" evidence="1">
    <location>
        <begin position="246"/>
        <end position="292"/>
    </location>
</feature>
<protein>
    <submittedName>
        <fullName evidence="3">Uncharacterized protein</fullName>
    </submittedName>
</protein>
<feature type="compositionally biased region" description="Polar residues" evidence="1">
    <location>
        <begin position="435"/>
        <end position="446"/>
    </location>
</feature>
<organism evidence="3 4">
    <name type="scientific">Lentinus tigrinus ALCF2SS1-6</name>
    <dbReference type="NCBI Taxonomy" id="1328759"/>
    <lineage>
        <taxon>Eukaryota</taxon>
        <taxon>Fungi</taxon>
        <taxon>Dikarya</taxon>
        <taxon>Basidiomycota</taxon>
        <taxon>Agaricomycotina</taxon>
        <taxon>Agaricomycetes</taxon>
        <taxon>Polyporales</taxon>
        <taxon>Polyporaceae</taxon>
        <taxon>Lentinus</taxon>
    </lineage>
</organism>
<feature type="chain" id="PRO_5022805535" evidence="2">
    <location>
        <begin position="19"/>
        <end position="645"/>
    </location>
</feature>